<protein>
    <submittedName>
        <fullName evidence="2">Metal-dependent hydrolase</fullName>
    </submittedName>
</protein>
<comment type="caution">
    <text evidence="2">The sequence shown here is derived from an EMBL/GenBank/DDBJ whole genome shotgun (WGS) entry which is preliminary data.</text>
</comment>
<feature type="transmembrane region" description="Helical" evidence="1">
    <location>
        <begin position="95"/>
        <end position="113"/>
    </location>
</feature>
<dbReference type="GO" id="GO:0016787">
    <property type="term" value="F:hydrolase activity"/>
    <property type="evidence" value="ECO:0007669"/>
    <property type="project" value="UniProtKB-KW"/>
</dbReference>
<dbReference type="AlphaFoldDB" id="A0A7J3JQF9"/>
<keyword evidence="1" id="KW-1133">Transmembrane helix</keyword>
<gene>
    <name evidence="2" type="ORF">ENU30_04180</name>
</gene>
<feature type="transmembrane region" description="Helical" evidence="1">
    <location>
        <begin position="139"/>
        <end position="157"/>
    </location>
</feature>
<accession>A0A7J3JQF9</accession>
<keyword evidence="2" id="KW-0378">Hydrolase</keyword>
<proteinExistence type="predicted"/>
<evidence type="ECO:0000256" key="1">
    <source>
        <dbReference type="SAM" id="Phobius"/>
    </source>
</evidence>
<dbReference type="Pfam" id="PF04307">
    <property type="entry name" value="YdjM"/>
    <property type="match status" value="1"/>
</dbReference>
<dbReference type="EMBL" id="DTBZ01000080">
    <property type="protein sequence ID" value="HGQ18155.1"/>
    <property type="molecule type" value="Genomic_DNA"/>
</dbReference>
<reference evidence="2" key="1">
    <citation type="journal article" date="2020" name="mSystems">
        <title>Genome- and Community-Level Interaction Insights into Carbon Utilization and Element Cycling Functions of Hydrothermarchaeota in Hydrothermal Sediment.</title>
        <authorList>
            <person name="Zhou Z."/>
            <person name="Liu Y."/>
            <person name="Xu W."/>
            <person name="Pan J."/>
            <person name="Luo Z.H."/>
            <person name="Li M."/>
        </authorList>
    </citation>
    <scope>NUCLEOTIDE SEQUENCE [LARGE SCALE GENOMIC DNA]</scope>
    <source>
        <strain evidence="2">SpSt-657</strain>
    </source>
</reference>
<feature type="transmembrane region" description="Helical" evidence="1">
    <location>
        <begin position="12"/>
        <end position="42"/>
    </location>
</feature>
<feature type="transmembrane region" description="Helical" evidence="1">
    <location>
        <begin position="62"/>
        <end position="83"/>
    </location>
</feature>
<evidence type="ECO:0000313" key="2">
    <source>
        <dbReference type="EMBL" id="HGQ18155.1"/>
    </source>
</evidence>
<sequence>MLYTMRLRTHNIFGFAIALLVLRTWLYKHLLLTVFSSIFLSLSINWFIDHVAGHKGYRRTPYTHSFVTSAIIAVIITLLYLYVLRLLGVYIPMELLYGAVAIAVSHILLDMVTKDGVYPLWPFSRGRVSVLGIRYDNPIVNIFFVIVSIAIVAVILLDMARYYL</sequence>
<dbReference type="InterPro" id="IPR007404">
    <property type="entry name" value="YdjM-like"/>
</dbReference>
<keyword evidence="1" id="KW-0812">Transmembrane</keyword>
<organism evidence="2">
    <name type="scientific">Ignisphaera aggregans</name>
    <dbReference type="NCBI Taxonomy" id="334771"/>
    <lineage>
        <taxon>Archaea</taxon>
        <taxon>Thermoproteota</taxon>
        <taxon>Thermoprotei</taxon>
        <taxon>Desulfurococcales</taxon>
        <taxon>Desulfurococcaceae</taxon>
        <taxon>Ignisphaera</taxon>
    </lineage>
</organism>
<keyword evidence="1" id="KW-0472">Membrane</keyword>
<name>A0A7J3JQF9_9CREN</name>